<organism evidence="2">
    <name type="scientific">marine sediment metagenome</name>
    <dbReference type="NCBI Taxonomy" id="412755"/>
    <lineage>
        <taxon>unclassified sequences</taxon>
        <taxon>metagenomes</taxon>
        <taxon>ecological metagenomes</taxon>
    </lineage>
</organism>
<keyword evidence="1" id="KW-0812">Transmembrane</keyword>
<sequence length="97" mass="10121">MRFLVRLIGSLLLAIAVVFAVGDIARSLADQATRLVSVTEALAMMGGSLEPSGVQSATVAAMLAEIGRWSVSISAGVAGLVLLLAGSERKTRRRLVR</sequence>
<accession>A0A0F9WM70</accession>
<gene>
    <name evidence="2" type="ORF">LCGC14_0262120</name>
</gene>
<proteinExistence type="predicted"/>
<evidence type="ECO:0000256" key="1">
    <source>
        <dbReference type="SAM" id="Phobius"/>
    </source>
</evidence>
<name>A0A0F9WM70_9ZZZZ</name>
<keyword evidence="1" id="KW-0472">Membrane</keyword>
<dbReference type="AlphaFoldDB" id="A0A0F9WM70"/>
<reference evidence="2" key="1">
    <citation type="journal article" date="2015" name="Nature">
        <title>Complex archaea that bridge the gap between prokaryotes and eukaryotes.</title>
        <authorList>
            <person name="Spang A."/>
            <person name="Saw J.H."/>
            <person name="Jorgensen S.L."/>
            <person name="Zaremba-Niedzwiedzka K."/>
            <person name="Martijn J."/>
            <person name="Lind A.E."/>
            <person name="van Eijk R."/>
            <person name="Schleper C."/>
            <person name="Guy L."/>
            <person name="Ettema T.J."/>
        </authorList>
    </citation>
    <scope>NUCLEOTIDE SEQUENCE</scope>
</reference>
<evidence type="ECO:0000313" key="2">
    <source>
        <dbReference type="EMBL" id="KKN87181.1"/>
    </source>
</evidence>
<comment type="caution">
    <text evidence="2">The sequence shown here is derived from an EMBL/GenBank/DDBJ whole genome shotgun (WGS) entry which is preliminary data.</text>
</comment>
<dbReference type="EMBL" id="LAZR01000141">
    <property type="protein sequence ID" value="KKN87181.1"/>
    <property type="molecule type" value="Genomic_DNA"/>
</dbReference>
<keyword evidence="1" id="KW-1133">Transmembrane helix</keyword>
<feature type="transmembrane region" description="Helical" evidence="1">
    <location>
        <begin position="66"/>
        <end position="85"/>
    </location>
</feature>
<protein>
    <submittedName>
        <fullName evidence="2">Uncharacterized protein</fullName>
    </submittedName>
</protein>